<dbReference type="EMBL" id="CP000627">
    <property type="protein sequence ID" value="ABQ21260.1"/>
    <property type="molecule type" value="Genomic_DNA"/>
</dbReference>
<organism evidence="1 2">
    <name type="scientific">Vibrio cholerae serotype O1 (strain ATCC 39541 / Classical Ogawa 395 / O395)</name>
    <dbReference type="NCBI Taxonomy" id="345073"/>
    <lineage>
        <taxon>Bacteria</taxon>
        <taxon>Pseudomonadati</taxon>
        <taxon>Pseudomonadota</taxon>
        <taxon>Gammaproteobacteria</taxon>
        <taxon>Vibrionales</taxon>
        <taxon>Vibrionaceae</taxon>
        <taxon>Vibrio</taxon>
    </lineage>
</organism>
<name>A0A0H3AKU7_VIBC3</name>
<dbReference type="AlphaFoldDB" id="A0A0H3AKU7"/>
<sequence>MAQSLSGANFSVLAPQLQRNGLVKIELTFADKGEQVRFDHDALVYNTP</sequence>
<accession>A0A0H3AKU7</accession>
<dbReference type="Proteomes" id="UP000000249">
    <property type="component" value="Chromosome 1"/>
</dbReference>
<proteinExistence type="predicted"/>
<evidence type="ECO:0000313" key="1">
    <source>
        <dbReference type="EMBL" id="ABQ21260.1"/>
    </source>
</evidence>
<evidence type="ECO:0008006" key="3">
    <source>
        <dbReference type="Google" id="ProtNLM"/>
    </source>
</evidence>
<protein>
    <recommendedName>
        <fullName evidence="3">MSHA biogenesis protein MshO</fullName>
    </recommendedName>
</protein>
<reference evidence="1 2" key="1">
    <citation type="submission" date="2007-03" db="EMBL/GenBank/DDBJ databases">
        <authorList>
            <person name="Heidelberg J."/>
        </authorList>
    </citation>
    <scope>NUCLEOTIDE SEQUENCE [LARGE SCALE GENOMIC DNA]</scope>
    <source>
        <strain evidence="2">ATCC 39541 / Classical Ogawa 395 / O395</strain>
    </source>
</reference>
<gene>
    <name evidence="1" type="ordered locus">VC0395_A2831</name>
</gene>
<evidence type="ECO:0000313" key="2">
    <source>
        <dbReference type="Proteomes" id="UP000000249"/>
    </source>
</evidence>
<dbReference type="KEGG" id="vco:VC0395_A2831"/>